<proteinExistence type="predicted"/>
<protein>
    <submittedName>
        <fullName evidence="1">Uncharacterized protein</fullName>
    </submittedName>
</protein>
<gene>
    <name evidence="1" type="ORF">METZ01_LOCUS133007</name>
</gene>
<dbReference type="AlphaFoldDB" id="A0A381YUC2"/>
<evidence type="ECO:0000313" key="1">
    <source>
        <dbReference type="EMBL" id="SVA80153.1"/>
    </source>
</evidence>
<name>A0A381YUC2_9ZZZZ</name>
<dbReference type="EMBL" id="UINC01018989">
    <property type="protein sequence ID" value="SVA80153.1"/>
    <property type="molecule type" value="Genomic_DNA"/>
</dbReference>
<accession>A0A381YUC2</accession>
<reference evidence="1" key="1">
    <citation type="submission" date="2018-05" db="EMBL/GenBank/DDBJ databases">
        <authorList>
            <person name="Lanie J.A."/>
            <person name="Ng W.-L."/>
            <person name="Kazmierczak K.M."/>
            <person name="Andrzejewski T.M."/>
            <person name="Davidsen T.M."/>
            <person name="Wayne K.J."/>
            <person name="Tettelin H."/>
            <person name="Glass J.I."/>
            <person name="Rusch D."/>
            <person name="Podicherti R."/>
            <person name="Tsui H.-C.T."/>
            <person name="Winkler M.E."/>
        </authorList>
    </citation>
    <scope>NUCLEOTIDE SEQUENCE</scope>
</reference>
<organism evidence="1">
    <name type="scientific">marine metagenome</name>
    <dbReference type="NCBI Taxonomy" id="408172"/>
    <lineage>
        <taxon>unclassified sequences</taxon>
        <taxon>metagenomes</taxon>
        <taxon>ecological metagenomes</taxon>
    </lineage>
</organism>
<sequence length="60" mass="6954">MTTLDIKNLTTIEMVELISKLEKEIAFRESVGEEIKQREKLKEIRNYPDGALAYSVTRNP</sequence>